<comment type="caution">
    <text evidence="2">The sequence shown here is derived from an EMBL/GenBank/DDBJ whole genome shotgun (WGS) entry which is preliminary data.</text>
</comment>
<sequence>MWGSVDPLVAALARGERDRFGEHGRCGLTMAALACVTKVTMAEVMMLAFLGGTGRISWYRMLIFITKSRLKKSIASFQFQ</sequence>
<gene>
    <name evidence="2" type="ORF">GUJ93_ZPchr0005g14647</name>
</gene>
<dbReference type="EMBL" id="JAAALK010000284">
    <property type="protein sequence ID" value="KAG8069282.1"/>
    <property type="molecule type" value="Genomic_DNA"/>
</dbReference>
<evidence type="ECO:0000256" key="1">
    <source>
        <dbReference type="SAM" id="Phobius"/>
    </source>
</evidence>
<reference evidence="2" key="1">
    <citation type="journal article" date="2021" name="bioRxiv">
        <title>Whole Genome Assembly and Annotation of Northern Wild Rice, Zizania palustris L., Supports a Whole Genome Duplication in the Zizania Genus.</title>
        <authorList>
            <person name="Haas M."/>
            <person name="Kono T."/>
            <person name="Macchietto M."/>
            <person name="Millas R."/>
            <person name="McGilp L."/>
            <person name="Shao M."/>
            <person name="Duquette J."/>
            <person name="Hirsch C.N."/>
            <person name="Kimball J."/>
        </authorList>
    </citation>
    <scope>NUCLEOTIDE SEQUENCE</scope>
    <source>
        <tissue evidence="2">Fresh leaf tissue</tissue>
    </source>
</reference>
<reference evidence="2" key="2">
    <citation type="submission" date="2021-02" db="EMBL/GenBank/DDBJ databases">
        <authorList>
            <person name="Kimball J.A."/>
            <person name="Haas M.W."/>
            <person name="Macchietto M."/>
            <person name="Kono T."/>
            <person name="Duquette J."/>
            <person name="Shao M."/>
        </authorList>
    </citation>
    <scope>NUCLEOTIDE SEQUENCE</scope>
    <source>
        <tissue evidence="2">Fresh leaf tissue</tissue>
    </source>
</reference>
<evidence type="ECO:0000313" key="2">
    <source>
        <dbReference type="EMBL" id="KAG8069282.1"/>
    </source>
</evidence>
<accession>A0A8J5SHX4</accession>
<keyword evidence="3" id="KW-1185">Reference proteome</keyword>
<organism evidence="2 3">
    <name type="scientific">Zizania palustris</name>
    <name type="common">Northern wild rice</name>
    <dbReference type="NCBI Taxonomy" id="103762"/>
    <lineage>
        <taxon>Eukaryota</taxon>
        <taxon>Viridiplantae</taxon>
        <taxon>Streptophyta</taxon>
        <taxon>Embryophyta</taxon>
        <taxon>Tracheophyta</taxon>
        <taxon>Spermatophyta</taxon>
        <taxon>Magnoliopsida</taxon>
        <taxon>Liliopsida</taxon>
        <taxon>Poales</taxon>
        <taxon>Poaceae</taxon>
        <taxon>BOP clade</taxon>
        <taxon>Oryzoideae</taxon>
        <taxon>Oryzeae</taxon>
        <taxon>Zizaniinae</taxon>
        <taxon>Zizania</taxon>
    </lineage>
</organism>
<proteinExistence type="predicted"/>
<feature type="transmembrane region" description="Helical" evidence="1">
    <location>
        <begin position="28"/>
        <end position="51"/>
    </location>
</feature>
<dbReference type="Proteomes" id="UP000729402">
    <property type="component" value="Unassembled WGS sequence"/>
</dbReference>
<keyword evidence="1" id="KW-1133">Transmembrane helix</keyword>
<keyword evidence="1" id="KW-0812">Transmembrane</keyword>
<dbReference type="AlphaFoldDB" id="A0A8J5SHX4"/>
<keyword evidence="1" id="KW-0472">Membrane</keyword>
<name>A0A8J5SHX4_ZIZPA</name>
<protein>
    <submittedName>
        <fullName evidence="2">Uncharacterized protein</fullName>
    </submittedName>
</protein>
<evidence type="ECO:0000313" key="3">
    <source>
        <dbReference type="Proteomes" id="UP000729402"/>
    </source>
</evidence>